<keyword evidence="2" id="KW-1133">Transmembrane helix</keyword>
<gene>
    <name evidence="4" type="ORF">GCM10009545_14470</name>
    <name evidence="5" type="ORF">GCM10011581_04180</name>
</gene>
<evidence type="ECO:0000259" key="3">
    <source>
        <dbReference type="Pfam" id="PF20177"/>
    </source>
</evidence>
<feature type="compositionally biased region" description="Basic and acidic residues" evidence="1">
    <location>
        <begin position="254"/>
        <end position="265"/>
    </location>
</feature>
<keyword evidence="2" id="KW-0472">Membrane</keyword>
<dbReference type="InterPro" id="IPR046672">
    <property type="entry name" value="DUF6542"/>
</dbReference>
<evidence type="ECO:0000313" key="5">
    <source>
        <dbReference type="EMBL" id="GGI70328.1"/>
    </source>
</evidence>
<sequence length="306" mass="32668">MGLVTAIRESQSAPPPGNGAPSWSARSAFGANGVPLWGAVLLAAGPTAIGTLLDIMIWGQPGLLFKSCFFVGCVLAVLLVKRRNVFGPMVQPPLVLTIVMPLLVLATGSGVGEGGGMTATLLAVIRPLITSFPIMAGATIVALGIGLVRMFVTQKAGRRGDVADSDAATKKRRSAPARKKPTEEPRKRRSGDEVAKRRSGDGIKKRRPEERTRQPRTEGTTRAQRSQPGRAQAPGRPRSGEARARGEGAPGRARGAEARPEREGRAVPPRRGATPRQAQGRPRPPEPPMGEPPRRPRRPRRDERFG</sequence>
<reference evidence="4" key="1">
    <citation type="journal article" date="2014" name="Int. J. Syst. Evol. Microbiol.">
        <title>Complete genome of a new Firmicutes species belonging to the dominant human colonic microbiota ('Ruminococcus bicirculans') reveals two chromosomes and a selective capacity to utilize plant glucans.</title>
        <authorList>
            <consortium name="NISC Comparative Sequencing Program"/>
            <person name="Wegmann U."/>
            <person name="Louis P."/>
            <person name="Goesmann A."/>
            <person name="Henrissat B."/>
            <person name="Duncan S.H."/>
            <person name="Flint H.J."/>
        </authorList>
    </citation>
    <scope>NUCLEOTIDE SEQUENCE</scope>
    <source>
        <strain evidence="4">JCM 10664</strain>
    </source>
</reference>
<comment type="caution">
    <text evidence="5">The sequence shown here is derived from an EMBL/GenBank/DDBJ whole genome shotgun (WGS) entry which is preliminary data.</text>
</comment>
<feature type="transmembrane region" description="Helical" evidence="2">
    <location>
        <begin position="36"/>
        <end position="57"/>
    </location>
</feature>
<dbReference type="EMBL" id="BMMT01000001">
    <property type="protein sequence ID" value="GGI70328.1"/>
    <property type="molecule type" value="Genomic_DNA"/>
</dbReference>
<reference evidence="5" key="4">
    <citation type="submission" date="2020-09" db="EMBL/GenBank/DDBJ databases">
        <authorList>
            <person name="Sun Q."/>
            <person name="Zhou Y."/>
        </authorList>
    </citation>
    <scope>NUCLEOTIDE SEQUENCE</scope>
    <source>
        <strain evidence="5">CGMCC 4.7206</strain>
    </source>
</reference>
<accession>A0A917N8F3</accession>
<feature type="compositionally biased region" description="Basic and acidic residues" evidence="1">
    <location>
        <begin position="180"/>
        <end position="216"/>
    </location>
</feature>
<feature type="transmembrane region" description="Helical" evidence="2">
    <location>
        <begin position="92"/>
        <end position="112"/>
    </location>
</feature>
<evidence type="ECO:0000313" key="4">
    <source>
        <dbReference type="EMBL" id="GAA0513449.1"/>
    </source>
</evidence>
<dbReference type="Proteomes" id="UP001500220">
    <property type="component" value="Unassembled WGS sequence"/>
</dbReference>
<reference evidence="5 6" key="2">
    <citation type="journal article" date="2014" name="Int. J. Syst. Evol. Microbiol.">
        <title>Complete genome sequence of Corynebacterium casei LMG S-19264T (=DSM 44701T), isolated from a smear-ripened cheese.</title>
        <authorList>
            <consortium name="US DOE Joint Genome Institute (JGI-PGF)"/>
            <person name="Walter F."/>
            <person name="Albersmeier A."/>
            <person name="Kalinowski J."/>
            <person name="Ruckert C."/>
        </authorList>
    </citation>
    <scope>NUCLEOTIDE SEQUENCE [LARGE SCALE GENOMIC DNA]</scope>
    <source>
        <strain evidence="5 6">CGMCC 4.7206</strain>
    </source>
</reference>
<protein>
    <recommendedName>
        <fullName evidence="3">DUF6542 domain-containing protein</fullName>
    </recommendedName>
</protein>
<reference evidence="7" key="3">
    <citation type="journal article" date="2019" name="Int. J. Syst. Evol. Microbiol.">
        <title>The Global Catalogue of Microorganisms (GCM) 10K type strain sequencing project: providing services to taxonomists for standard genome sequencing and annotation.</title>
        <authorList>
            <consortium name="The Broad Institute Genomics Platform"/>
            <consortium name="The Broad Institute Genome Sequencing Center for Infectious Disease"/>
            <person name="Wu L."/>
            <person name="Ma J."/>
        </authorList>
    </citation>
    <scope>NUCLEOTIDE SEQUENCE [LARGE SCALE GENOMIC DNA]</scope>
    <source>
        <strain evidence="7">JCM 10664</strain>
    </source>
</reference>
<evidence type="ECO:0000256" key="1">
    <source>
        <dbReference type="SAM" id="MobiDB-lite"/>
    </source>
</evidence>
<feature type="transmembrane region" description="Helical" evidence="2">
    <location>
        <begin position="63"/>
        <end position="80"/>
    </location>
</feature>
<name>A0A917N8F3_9PSEU</name>
<dbReference type="EMBL" id="BAAAHC010000005">
    <property type="protein sequence ID" value="GAA0513449.1"/>
    <property type="molecule type" value="Genomic_DNA"/>
</dbReference>
<feature type="domain" description="DUF6542" evidence="3">
    <location>
        <begin position="33"/>
        <end position="154"/>
    </location>
</feature>
<feature type="region of interest" description="Disordered" evidence="1">
    <location>
        <begin position="158"/>
        <end position="306"/>
    </location>
</feature>
<dbReference type="AlphaFoldDB" id="A0A917N8F3"/>
<evidence type="ECO:0000313" key="6">
    <source>
        <dbReference type="Proteomes" id="UP000597989"/>
    </source>
</evidence>
<evidence type="ECO:0000313" key="7">
    <source>
        <dbReference type="Proteomes" id="UP001500220"/>
    </source>
</evidence>
<dbReference type="Proteomes" id="UP000597989">
    <property type="component" value="Unassembled WGS sequence"/>
</dbReference>
<organism evidence="5 6">
    <name type="scientific">Saccharopolyspora thermophila</name>
    <dbReference type="NCBI Taxonomy" id="89367"/>
    <lineage>
        <taxon>Bacteria</taxon>
        <taxon>Bacillati</taxon>
        <taxon>Actinomycetota</taxon>
        <taxon>Actinomycetes</taxon>
        <taxon>Pseudonocardiales</taxon>
        <taxon>Pseudonocardiaceae</taxon>
        <taxon>Saccharopolyspora</taxon>
    </lineage>
</organism>
<dbReference type="Pfam" id="PF20177">
    <property type="entry name" value="DUF6542"/>
    <property type="match status" value="1"/>
</dbReference>
<feature type="transmembrane region" description="Helical" evidence="2">
    <location>
        <begin position="132"/>
        <end position="152"/>
    </location>
</feature>
<proteinExistence type="predicted"/>
<feature type="region of interest" description="Disordered" evidence="1">
    <location>
        <begin position="1"/>
        <end position="21"/>
    </location>
</feature>
<feature type="compositionally biased region" description="Basic residues" evidence="1">
    <location>
        <begin position="170"/>
        <end position="179"/>
    </location>
</feature>
<evidence type="ECO:0000256" key="2">
    <source>
        <dbReference type="SAM" id="Phobius"/>
    </source>
</evidence>
<keyword evidence="7" id="KW-1185">Reference proteome</keyword>
<reference evidence="4" key="5">
    <citation type="submission" date="2023-12" db="EMBL/GenBank/DDBJ databases">
        <authorList>
            <person name="Sun Q."/>
            <person name="Inoue M."/>
        </authorList>
    </citation>
    <scope>NUCLEOTIDE SEQUENCE</scope>
    <source>
        <strain evidence="4">JCM 10664</strain>
    </source>
</reference>
<keyword evidence="2" id="KW-0812">Transmembrane</keyword>